<dbReference type="Pfam" id="PF00579">
    <property type="entry name" value="tRNA-synt_1b"/>
    <property type="match status" value="1"/>
</dbReference>
<evidence type="ECO:0000256" key="4">
    <source>
        <dbReference type="ARBA" id="ARBA00022917"/>
    </source>
</evidence>
<accession>A0A376S873</accession>
<dbReference type="InterPro" id="IPR014729">
    <property type="entry name" value="Rossmann-like_a/b/a_fold"/>
</dbReference>
<sequence length="94" mass="10420">MPETLPAGGPQAGCAGRRRDGSDGDPSFKAAERKLNTEETVQEWVDKIRKQVAPFLDFDCGENSAIAANNYDWFGNMNVLTFLRDIGKHFSVNQ</sequence>
<proteinExistence type="predicted"/>
<dbReference type="PANTHER" id="PTHR11766">
    <property type="entry name" value="TYROSYL-TRNA SYNTHETASE"/>
    <property type="match status" value="1"/>
</dbReference>
<keyword evidence="1 8" id="KW-0436">Ligase</keyword>
<organism evidence="8 9">
    <name type="scientific">Escherichia coli</name>
    <dbReference type="NCBI Taxonomy" id="562"/>
    <lineage>
        <taxon>Bacteria</taxon>
        <taxon>Pseudomonadati</taxon>
        <taxon>Pseudomonadota</taxon>
        <taxon>Gammaproteobacteria</taxon>
        <taxon>Enterobacterales</taxon>
        <taxon>Enterobacteriaceae</taxon>
        <taxon>Escherichia</taxon>
    </lineage>
</organism>
<comment type="catalytic activity">
    <reaction evidence="6">
        <text>tRNA(Tyr) + L-tyrosine + ATP = L-tyrosyl-tRNA(Tyr) + AMP + diphosphate + H(+)</text>
        <dbReference type="Rhea" id="RHEA:10220"/>
        <dbReference type="Rhea" id="RHEA-COMP:9706"/>
        <dbReference type="Rhea" id="RHEA-COMP:9707"/>
        <dbReference type="ChEBI" id="CHEBI:15378"/>
        <dbReference type="ChEBI" id="CHEBI:30616"/>
        <dbReference type="ChEBI" id="CHEBI:33019"/>
        <dbReference type="ChEBI" id="CHEBI:58315"/>
        <dbReference type="ChEBI" id="CHEBI:78442"/>
        <dbReference type="ChEBI" id="CHEBI:78536"/>
        <dbReference type="ChEBI" id="CHEBI:456215"/>
        <dbReference type="EC" id="6.1.1.1"/>
    </reaction>
</comment>
<dbReference type="GO" id="GO:0006418">
    <property type="term" value="P:tRNA aminoacylation for protein translation"/>
    <property type="evidence" value="ECO:0007669"/>
    <property type="project" value="InterPro"/>
</dbReference>
<feature type="region of interest" description="Disordered" evidence="7">
    <location>
        <begin position="1"/>
        <end position="34"/>
    </location>
</feature>
<evidence type="ECO:0000256" key="3">
    <source>
        <dbReference type="ARBA" id="ARBA00022840"/>
    </source>
</evidence>
<evidence type="ECO:0000256" key="1">
    <source>
        <dbReference type="ARBA" id="ARBA00022598"/>
    </source>
</evidence>
<reference evidence="8 9" key="1">
    <citation type="submission" date="2018-06" db="EMBL/GenBank/DDBJ databases">
        <authorList>
            <consortium name="Pathogen Informatics"/>
            <person name="Doyle S."/>
        </authorList>
    </citation>
    <scope>NUCLEOTIDE SEQUENCE [LARGE SCALE GENOMIC DNA]</scope>
    <source>
        <strain evidence="8 9">NCTC11112</strain>
    </source>
</reference>
<dbReference type="GO" id="GO:0004831">
    <property type="term" value="F:tyrosine-tRNA ligase activity"/>
    <property type="evidence" value="ECO:0007669"/>
    <property type="project" value="UniProtKB-EC"/>
</dbReference>
<dbReference type="GO" id="GO:0005829">
    <property type="term" value="C:cytosol"/>
    <property type="evidence" value="ECO:0007669"/>
    <property type="project" value="TreeGrafter"/>
</dbReference>
<name>A0A376S873_ECOLX</name>
<evidence type="ECO:0000256" key="7">
    <source>
        <dbReference type="SAM" id="MobiDB-lite"/>
    </source>
</evidence>
<dbReference type="GO" id="GO:0005524">
    <property type="term" value="F:ATP binding"/>
    <property type="evidence" value="ECO:0007669"/>
    <property type="project" value="UniProtKB-KW"/>
</dbReference>
<keyword evidence="4" id="KW-0648">Protein biosynthesis</keyword>
<dbReference type="EMBL" id="UGAW01000002">
    <property type="protein sequence ID" value="STI46702.1"/>
    <property type="molecule type" value="Genomic_DNA"/>
</dbReference>
<dbReference type="EC" id="6.1.1.1" evidence="8"/>
<dbReference type="PANTHER" id="PTHR11766:SF0">
    <property type="entry name" value="TYROSINE--TRNA LIGASE, MITOCHONDRIAL"/>
    <property type="match status" value="1"/>
</dbReference>
<evidence type="ECO:0000256" key="6">
    <source>
        <dbReference type="ARBA" id="ARBA00048248"/>
    </source>
</evidence>
<evidence type="ECO:0000313" key="9">
    <source>
        <dbReference type="Proteomes" id="UP000254817"/>
    </source>
</evidence>
<evidence type="ECO:0000256" key="5">
    <source>
        <dbReference type="ARBA" id="ARBA00023146"/>
    </source>
</evidence>
<dbReference type="SUPFAM" id="SSF52374">
    <property type="entry name" value="Nucleotidylyl transferase"/>
    <property type="match status" value="1"/>
</dbReference>
<gene>
    <name evidence="8" type="primary">tyrS_3</name>
    <name evidence="8" type="ORF">NCTC11112_05879</name>
</gene>
<evidence type="ECO:0000256" key="2">
    <source>
        <dbReference type="ARBA" id="ARBA00022741"/>
    </source>
</evidence>
<keyword evidence="2" id="KW-0547">Nucleotide-binding</keyword>
<keyword evidence="5 8" id="KW-0030">Aminoacyl-tRNA synthetase</keyword>
<dbReference type="AlphaFoldDB" id="A0A376S873"/>
<dbReference type="InterPro" id="IPR002305">
    <property type="entry name" value="aa-tRNA-synth_Ic"/>
</dbReference>
<dbReference type="InterPro" id="IPR024088">
    <property type="entry name" value="Tyr-tRNA-ligase_bac-type"/>
</dbReference>
<dbReference type="Proteomes" id="UP000254817">
    <property type="component" value="Unassembled WGS sequence"/>
</dbReference>
<keyword evidence="3" id="KW-0067">ATP-binding</keyword>
<dbReference type="Gene3D" id="3.40.50.620">
    <property type="entry name" value="HUPs"/>
    <property type="match status" value="1"/>
</dbReference>
<protein>
    <submittedName>
        <fullName evidence="8">Tyrosyl-tRNA synthetase</fullName>
        <ecNumber evidence="8">6.1.1.1</ecNumber>
    </submittedName>
</protein>
<evidence type="ECO:0000313" key="8">
    <source>
        <dbReference type="EMBL" id="STI46702.1"/>
    </source>
</evidence>